<dbReference type="Gene3D" id="3.30.450.20">
    <property type="entry name" value="PAS domain"/>
    <property type="match status" value="1"/>
</dbReference>
<dbReference type="InterPro" id="IPR029787">
    <property type="entry name" value="Nucleotide_cyclase"/>
</dbReference>
<evidence type="ECO:0000259" key="3">
    <source>
        <dbReference type="PROSITE" id="PS50887"/>
    </source>
</evidence>
<protein>
    <submittedName>
        <fullName evidence="4">Sensor domain-containing diguanylate cyclase</fullName>
    </submittedName>
</protein>
<dbReference type="NCBIfam" id="TIGR00229">
    <property type="entry name" value="sensory_box"/>
    <property type="match status" value="1"/>
</dbReference>
<dbReference type="SUPFAM" id="SSF55073">
    <property type="entry name" value="Nucleotide cyclase"/>
    <property type="match status" value="1"/>
</dbReference>
<dbReference type="Pfam" id="PF13426">
    <property type="entry name" value="PAS_9"/>
    <property type="match status" value="1"/>
</dbReference>
<dbReference type="NCBIfam" id="TIGR00254">
    <property type="entry name" value="GGDEF"/>
    <property type="match status" value="1"/>
</dbReference>
<evidence type="ECO:0000256" key="1">
    <source>
        <dbReference type="SAM" id="Phobius"/>
    </source>
</evidence>
<dbReference type="SUPFAM" id="SSF55785">
    <property type="entry name" value="PYP-like sensor domain (PAS domain)"/>
    <property type="match status" value="1"/>
</dbReference>
<dbReference type="FunFam" id="3.30.70.270:FF:000001">
    <property type="entry name" value="Diguanylate cyclase domain protein"/>
    <property type="match status" value="1"/>
</dbReference>
<keyword evidence="1" id="KW-0472">Membrane</keyword>
<dbReference type="Gene3D" id="3.30.70.270">
    <property type="match status" value="1"/>
</dbReference>
<reference evidence="4" key="1">
    <citation type="submission" date="2022-10" db="EMBL/GenBank/DDBJ databases">
        <title>Description of Fervidibacillus gen. nov. in the family Fervidibacillaceae fam. nov. with two species, Fervidibacillus albus sp. nov., and Fervidibacillus halotolerans sp. nov., isolated from tidal flat sediments.</title>
        <authorList>
            <person name="Kwon K.K."/>
            <person name="Yang S.-H."/>
        </authorList>
    </citation>
    <scope>NUCLEOTIDE SEQUENCE</scope>
    <source>
        <strain evidence="4">JCM 19140</strain>
    </source>
</reference>
<dbReference type="CDD" id="cd01949">
    <property type="entry name" value="GGDEF"/>
    <property type="match status" value="1"/>
</dbReference>
<dbReference type="Pfam" id="PF00990">
    <property type="entry name" value="GGDEF"/>
    <property type="match status" value="1"/>
</dbReference>
<evidence type="ECO:0000259" key="2">
    <source>
        <dbReference type="PROSITE" id="PS50112"/>
    </source>
</evidence>
<dbReference type="InterPro" id="IPR000014">
    <property type="entry name" value="PAS"/>
</dbReference>
<gene>
    <name evidence="4" type="ORF">OEV98_12550</name>
</gene>
<evidence type="ECO:0000313" key="4">
    <source>
        <dbReference type="EMBL" id="MCU9614366.1"/>
    </source>
</evidence>
<sequence length="354" mass="41247">MDVFIKRIKINIFVLVALVIVDILVDLISFNEKWESIFTIGVSIIQIPMFLFLLFTLKSIVRQSISKEKQYRKLLDLSPEAIFVHRNGIVVYSNEAGAKLFGYNDQVEVVNRRWKDIFNAKSYASLRASSDKYDLDQQFKIHHFKIYDEHENVRYYIEAKSTYIFFDGEPAREVIARDVTAQVKQNQRLSEYSYIDTLTKLPNRRSILERLDQVIKISERKKKCFGLMFIDLDGFKQINDRYGHDKGDLFLKEISKYLKLCVREQDVVGRLGGDEFIIILPDADRSECIRIANKIKDNIPLFIADSITQVTVSIGISLYPQNGKDRDLLINCADQAMYIAKRKGKNNFCFFENK</sequence>
<feature type="domain" description="PAS" evidence="2">
    <location>
        <begin position="67"/>
        <end position="106"/>
    </location>
</feature>
<dbReference type="SMART" id="SM00267">
    <property type="entry name" value="GGDEF"/>
    <property type="match status" value="1"/>
</dbReference>
<dbReference type="InterPro" id="IPR052163">
    <property type="entry name" value="DGC-Regulatory_Protein"/>
</dbReference>
<keyword evidence="5" id="KW-1185">Reference proteome</keyword>
<dbReference type="RefSeq" id="WP_263073646.1">
    <property type="nucleotide sequence ID" value="NZ_JAOUSF010000004.1"/>
</dbReference>
<organism evidence="4 5">
    <name type="scientific">Perspicuibacillus lycopersici</name>
    <dbReference type="NCBI Taxonomy" id="1325689"/>
    <lineage>
        <taxon>Bacteria</taxon>
        <taxon>Bacillati</taxon>
        <taxon>Bacillota</taxon>
        <taxon>Bacilli</taxon>
        <taxon>Bacillales</taxon>
        <taxon>Bacillaceae</taxon>
        <taxon>Perspicuibacillus</taxon>
    </lineage>
</organism>
<dbReference type="PROSITE" id="PS50112">
    <property type="entry name" value="PAS"/>
    <property type="match status" value="1"/>
</dbReference>
<proteinExistence type="predicted"/>
<dbReference type="PROSITE" id="PS50887">
    <property type="entry name" value="GGDEF"/>
    <property type="match status" value="1"/>
</dbReference>
<feature type="transmembrane region" description="Helical" evidence="1">
    <location>
        <begin position="12"/>
        <end position="30"/>
    </location>
</feature>
<dbReference type="PANTHER" id="PTHR46663:SF2">
    <property type="entry name" value="GGDEF DOMAIN-CONTAINING PROTEIN"/>
    <property type="match status" value="1"/>
</dbReference>
<keyword evidence="1" id="KW-0812">Transmembrane</keyword>
<dbReference type="AlphaFoldDB" id="A0AAE3LNW9"/>
<accession>A0AAE3LNW9</accession>
<dbReference type="EMBL" id="JAOUSF010000004">
    <property type="protein sequence ID" value="MCU9614366.1"/>
    <property type="molecule type" value="Genomic_DNA"/>
</dbReference>
<dbReference type="InterPro" id="IPR000160">
    <property type="entry name" value="GGDEF_dom"/>
</dbReference>
<dbReference type="PANTHER" id="PTHR46663">
    <property type="entry name" value="DIGUANYLATE CYCLASE DGCT-RELATED"/>
    <property type="match status" value="1"/>
</dbReference>
<comment type="caution">
    <text evidence="4">The sequence shown here is derived from an EMBL/GenBank/DDBJ whole genome shotgun (WGS) entry which is preliminary data.</text>
</comment>
<evidence type="ECO:0000313" key="5">
    <source>
        <dbReference type="Proteomes" id="UP001209318"/>
    </source>
</evidence>
<keyword evidence="1" id="KW-1133">Transmembrane helix</keyword>
<dbReference type="InterPro" id="IPR035965">
    <property type="entry name" value="PAS-like_dom_sf"/>
</dbReference>
<feature type="domain" description="GGDEF" evidence="3">
    <location>
        <begin position="223"/>
        <end position="353"/>
    </location>
</feature>
<name>A0AAE3LNW9_9BACI</name>
<dbReference type="Proteomes" id="UP001209318">
    <property type="component" value="Unassembled WGS sequence"/>
</dbReference>
<dbReference type="InterPro" id="IPR043128">
    <property type="entry name" value="Rev_trsase/Diguanyl_cyclase"/>
</dbReference>
<feature type="transmembrane region" description="Helical" evidence="1">
    <location>
        <begin position="36"/>
        <end position="57"/>
    </location>
</feature>